<keyword evidence="3" id="KW-1185">Reference proteome</keyword>
<dbReference type="Proteomes" id="UP000297716">
    <property type="component" value="Unassembled WGS sequence"/>
</dbReference>
<gene>
    <name evidence="2" type="ORF">E0Z10_g5967</name>
</gene>
<evidence type="ECO:0000313" key="2">
    <source>
        <dbReference type="EMBL" id="TGJ82783.1"/>
    </source>
</evidence>
<comment type="caution">
    <text evidence="2">The sequence shown here is derived from an EMBL/GenBank/DDBJ whole genome shotgun (WGS) entry which is preliminary data.</text>
</comment>
<evidence type="ECO:0000313" key="3">
    <source>
        <dbReference type="Proteomes" id="UP000297716"/>
    </source>
</evidence>
<reference evidence="2 3" key="1">
    <citation type="submission" date="2019-03" db="EMBL/GenBank/DDBJ databases">
        <title>Draft genome sequence of Xylaria hypoxylon DSM 108379, a ubiquitous saprotrophic-parasitic fungi on hardwood.</title>
        <authorList>
            <person name="Buettner E."/>
            <person name="Leonhardt S."/>
            <person name="Gebauer A.M."/>
            <person name="Liers C."/>
            <person name="Hofrichter M."/>
            <person name="Kellner H."/>
        </authorList>
    </citation>
    <scope>NUCLEOTIDE SEQUENCE [LARGE SCALE GENOMIC DNA]</scope>
    <source>
        <strain evidence="2 3">DSM 108379</strain>
    </source>
</reference>
<accession>A0A4Z0YWG2</accession>
<feature type="region of interest" description="Disordered" evidence="1">
    <location>
        <begin position="57"/>
        <end position="84"/>
    </location>
</feature>
<dbReference type="AlphaFoldDB" id="A0A4Z0YWG2"/>
<protein>
    <submittedName>
        <fullName evidence="2">Uncharacterized protein</fullName>
    </submittedName>
</protein>
<feature type="region of interest" description="Disordered" evidence="1">
    <location>
        <begin position="1"/>
        <end position="28"/>
    </location>
</feature>
<organism evidence="2 3">
    <name type="scientific">Xylaria hypoxylon</name>
    <dbReference type="NCBI Taxonomy" id="37992"/>
    <lineage>
        <taxon>Eukaryota</taxon>
        <taxon>Fungi</taxon>
        <taxon>Dikarya</taxon>
        <taxon>Ascomycota</taxon>
        <taxon>Pezizomycotina</taxon>
        <taxon>Sordariomycetes</taxon>
        <taxon>Xylariomycetidae</taxon>
        <taxon>Xylariales</taxon>
        <taxon>Xylariaceae</taxon>
        <taxon>Xylaria</taxon>
    </lineage>
</organism>
<evidence type="ECO:0000256" key="1">
    <source>
        <dbReference type="SAM" id="MobiDB-lite"/>
    </source>
</evidence>
<proteinExistence type="predicted"/>
<name>A0A4Z0YWG2_9PEZI</name>
<sequence length="89" mass="9799">MCSSLQDPGWPLWIPPWEGDPEGSSVTSGHSIAHIPVYRFYRTRTYDLANVLSSTQVTTGNSKTPWDTLGATDSDSVLDDNDDIDDIVL</sequence>
<dbReference type="EMBL" id="SKBN01000115">
    <property type="protein sequence ID" value="TGJ82783.1"/>
    <property type="molecule type" value="Genomic_DNA"/>
</dbReference>